<sequence>MIFSADFLFVCISSAIVLCLACTILSSRLIYSVLSMILAFIGTSLLYIMMGAEYLAFTLLIVYVGAIAILFLFAIVGMSQEDEEYKKSKIALLPFFGVIPLVCLNVYLLEQETELQNSPKVFKALEIGIAFYETHYQYVILIGIMLLIGTTGAVLLCLTNNNKDTVKKQSMWKQYIAQSSVKLVNPKIGEGVSIDIEKKTK</sequence>
<name>A0ABZ0US09_9RICK</name>
<keyword evidence="2" id="KW-0874">Quinone</keyword>
<protein>
    <recommendedName>
        <fullName evidence="2">NADH-quinone oxidoreductase subunit J</fullName>
        <ecNumber evidence="2">7.1.1.-</ecNumber>
    </recommendedName>
</protein>
<accession>A0ABZ0US09</accession>
<evidence type="ECO:0000256" key="2">
    <source>
        <dbReference type="RuleBase" id="RU004429"/>
    </source>
</evidence>
<feature type="transmembrane region" description="Helical" evidence="2">
    <location>
        <begin position="90"/>
        <end position="109"/>
    </location>
</feature>
<dbReference type="EMBL" id="CP110343">
    <property type="protein sequence ID" value="WPX97680.1"/>
    <property type="molecule type" value="Genomic_DNA"/>
</dbReference>
<keyword evidence="2" id="KW-0472">Membrane</keyword>
<evidence type="ECO:0000256" key="1">
    <source>
        <dbReference type="ARBA" id="ARBA00005698"/>
    </source>
</evidence>
<keyword evidence="2" id="KW-0520">NAD</keyword>
<feature type="transmembrane region" description="Helical" evidence="2">
    <location>
        <begin position="29"/>
        <end position="48"/>
    </location>
</feature>
<comment type="similarity">
    <text evidence="1 2">Belongs to the complex I subunit 6 family.</text>
</comment>
<organism evidence="3 4">
    <name type="scientific">Candidatus Fokinia crypta</name>
    <dbReference type="NCBI Taxonomy" id="1920990"/>
    <lineage>
        <taxon>Bacteria</taxon>
        <taxon>Pseudomonadati</taxon>
        <taxon>Pseudomonadota</taxon>
        <taxon>Alphaproteobacteria</taxon>
        <taxon>Rickettsiales</taxon>
        <taxon>Candidatus Midichloriaceae</taxon>
        <taxon>Candidatus Fokinia</taxon>
    </lineage>
</organism>
<keyword evidence="2" id="KW-1133">Transmembrane helix</keyword>
<dbReference type="Gene3D" id="1.20.120.1200">
    <property type="entry name" value="NADH-ubiquinone/plastoquinone oxidoreductase chain 6, subunit NuoJ"/>
    <property type="match status" value="1"/>
</dbReference>
<comment type="subcellular location">
    <subcellularLocation>
        <location evidence="2">Cell membrane</location>
        <topology evidence="2">Multi-pass membrane protein</topology>
    </subcellularLocation>
</comment>
<keyword evidence="2" id="KW-1003">Cell membrane</keyword>
<dbReference type="EC" id="7.1.1.-" evidence="2"/>
<comment type="function">
    <text evidence="2">NDH-1 shuttles electrons from NADH, via FMN and iron-sulfur (Fe-S) centers, to quinones in the respiratory chain. Couples the redox reaction to proton translocation (for every two electrons transferred, four hydrogen ions are translocated across the cytoplasmic membrane), and thus conserves the redox energy in a proton gradient.</text>
</comment>
<evidence type="ECO:0000313" key="4">
    <source>
        <dbReference type="Proteomes" id="UP001325140"/>
    </source>
</evidence>
<comment type="catalytic activity">
    <reaction evidence="2">
        <text>a quinone + NADH + 5 H(+)(in) = a quinol + NAD(+) + 4 H(+)(out)</text>
        <dbReference type="Rhea" id="RHEA:57888"/>
        <dbReference type="ChEBI" id="CHEBI:15378"/>
        <dbReference type="ChEBI" id="CHEBI:24646"/>
        <dbReference type="ChEBI" id="CHEBI:57540"/>
        <dbReference type="ChEBI" id="CHEBI:57945"/>
        <dbReference type="ChEBI" id="CHEBI:132124"/>
    </reaction>
</comment>
<dbReference type="Pfam" id="PF00499">
    <property type="entry name" value="Oxidored_q3"/>
    <property type="match status" value="1"/>
</dbReference>
<gene>
    <name evidence="3" type="ORF">Fokcrypt_00191</name>
</gene>
<dbReference type="InterPro" id="IPR001457">
    <property type="entry name" value="NADH_UbQ/plastoQ_OxRdtase_su6"/>
</dbReference>
<dbReference type="PANTHER" id="PTHR33269">
    <property type="entry name" value="NADH-UBIQUINONE OXIDOREDUCTASE CHAIN 6"/>
    <property type="match status" value="1"/>
</dbReference>
<keyword evidence="2" id="KW-0812">Transmembrane</keyword>
<feature type="transmembrane region" description="Helical" evidence="2">
    <location>
        <begin position="54"/>
        <end position="78"/>
    </location>
</feature>
<proteinExistence type="inferred from homology"/>
<feature type="transmembrane region" description="Helical" evidence="2">
    <location>
        <begin position="6"/>
        <end position="24"/>
    </location>
</feature>
<feature type="transmembrane region" description="Helical" evidence="2">
    <location>
        <begin position="138"/>
        <end position="158"/>
    </location>
</feature>
<evidence type="ECO:0000313" key="3">
    <source>
        <dbReference type="EMBL" id="WPX97680.1"/>
    </source>
</evidence>
<dbReference type="InterPro" id="IPR042106">
    <property type="entry name" value="Nuo/plastoQ_OxRdtase_6_NuoJ"/>
</dbReference>
<dbReference type="PANTHER" id="PTHR33269:SF17">
    <property type="entry name" value="NADH-UBIQUINONE OXIDOREDUCTASE CHAIN 6"/>
    <property type="match status" value="1"/>
</dbReference>
<keyword evidence="4" id="KW-1185">Reference proteome</keyword>
<dbReference type="RefSeq" id="WP_323722516.1">
    <property type="nucleotide sequence ID" value="NZ_CP110343.1"/>
</dbReference>
<reference evidence="3" key="1">
    <citation type="submission" date="2022-10" db="EMBL/GenBank/DDBJ databases">
        <title>Host association and intracellularity evolved multiple times independently in the Rickettsiales.</title>
        <authorList>
            <person name="Castelli M."/>
            <person name="Nardi T."/>
            <person name="Gammuto L."/>
            <person name="Bellinzona G."/>
            <person name="Sabaneyeva E."/>
            <person name="Potekhin A."/>
            <person name="Serra V."/>
            <person name="Petroni G."/>
            <person name="Sassera D."/>
        </authorList>
    </citation>
    <scope>NUCLEOTIDE SEQUENCE [LARGE SCALE GENOMIC DNA]</scope>
    <source>
        <strain evidence="3">US_Bl 11III1</strain>
    </source>
</reference>
<dbReference type="Proteomes" id="UP001325140">
    <property type="component" value="Chromosome"/>
</dbReference>